<comment type="caution">
    <text evidence="2">The sequence shown here is derived from an EMBL/GenBank/DDBJ whole genome shotgun (WGS) entry which is preliminary data.</text>
</comment>
<sequence length="180" mass="19843">MEGIHPQRDAVSEMASRGFGNQADADSRHKTGTSDNPQTHDDEFIPVDGIVDPHGQDHEQSSDDTDIARVGDIWRPDGEMMDPHAEAVEDERFQSRYHTLEKPGQHPNFGGKTYVDGDAVPDELAGREKPLTAQRGGKDVKGTEKDPGNLGKVERHREHLGKGEHKAANKRKRNVGKGNV</sequence>
<feature type="region of interest" description="Disordered" evidence="1">
    <location>
        <begin position="1"/>
        <end position="81"/>
    </location>
</feature>
<evidence type="ECO:0000313" key="2">
    <source>
        <dbReference type="EMBL" id="KKS71916.1"/>
    </source>
</evidence>
<evidence type="ECO:0000256" key="1">
    <source>
        <dbReference type="SAM" id="MobiDB-lite"/>
    </source>
</evidence>
<proteinExistence type="predicted"/>
<feature type="region of interest" description="Disordered" evidence="1">
    <location>
        <begin position="100"/>
        <end position="180"/>
    </location>
</feature>
<feature type="compositionally biased region" description="Basic and acidic residues" evidence="1">
    <location>
        <begin position="54"/>
        <end position="81"/>
    </location>
</feature>
<accession>A0A0G1DM44</accession>
<reference evidence="2 3" key="1">
    <citation type="journal article" date="2015" name="Nature">
        <title>rRNA introns, odd ribosomes, and small enigmatic genomes across a large radiation of phyla.</title>
        <authorList>
            <person name="Brown C.T."/>
            <person name="Hug L.A."/>
            <person name="Thomas B.C."/>
            <person name="Sharon I."/>
            <person name="Castelle C.J."/>
            <person name="Singh A."/>
            <person name="Wilkins M.J."/>
            <person name="Williams K.H."/>
            <person name="Banfield J.F."/>
        </authorList>
    </citation>
    <scope>NUCLEOTIDE SEQUENCE [LARGE SCALE GENOMIC DNA]</scope>
</reference>
<dbReference type="Proteomes" id="UP000033867">
    <property type="component" value="Unassembled WGS sequence"/>
</dbReference>
<feature type="compositionally biased region" description="Basic and acidic residues" evidence="1">
    <location>
        <begin position="1"/>
        <end position="11"/>
    </location>
</feature>
<name>A0A0G1DM44_9BACT</name>
<gene>
    <name evidence="2" type="ORF">UV42_C0017G0020</name>
</gene>
<organism evidence="2 3">
    <name type="scientific">Candidatus Magasanikbacteria bacterium GW2011_GWE2_42_7</name>
    <dbReference type="NCBI Taxonomy" id="1619052"/>
    <lineage>
        <taxon>Bacteria</taxon>
        <taxon>Candidatus Magasanikiibacteriota</taxon>
    </lineage>
</organism>
<evidence type="ECO:0000313" key="3">
    <source>
        <dbReference type="Proteomes" id="UP000033867"/>
    </source>
</evidence>
<protein>
    <submittedName>
        <fullName evidence="2">Uncharacterized protein</fullName>
    </submittedName>
</protein>
<feature type="compositionally biased region" description="Basic and acidic residues" evidence="1">
    <location>
        <begin position="124"/>
        <end position="167"/>
    </location>
</feature>
<feature type="compositionally biased region" description="Basic residues" evidence="1">
    <location>
        <begin position="168"/>
        <end position="180"/>
    </location>
</feature>
<dbReference type="AlphaFoldDB" id="A0A0G1DM44"/>
<dbReference type="EMBL" id="LCEK01000017">
    <property type="protein sequence ID" value="KKS71916.1"/>
    <property type="molecule type" value="Genomic_DNA"/>
</dbReference>